<proteinExistence type="predicted"/>
<dbReference type="Proteomes" id="UP001557470">
    <property type="component" value="Unassembled WGS sequence"/>
</dbReference>
<dbReference type="SUPFAM" id="SSF58113">
    <property type="entry name" value="Apolipoprotein A-I"/>
    <property type="match status" value="1"/>
</dbReference>
<evidence type="ECO:0000313" key="3">
    <source>
        <dbReference type="Proteomes" id="UP001557470"/>
    </source>
</evidence>
<protein>
    <recommendedName>
        <fullName evidence="4">Apolipoprotein A-IV</fullName>
    </recommendedName>
</protein>
<name>A0ABD0WMX3_UMBPY</name>
<evidence type="ECO:0008006" key="4">
    <source>
        <dbReference type="Google" id="ProtNLM"/>
    </source>
</evidence>
<evidence type="ECO:0000256" key="1">
    <source>
        <dbReference type="SAM" id="SignalP"/>
    </source>
</evidence>
<keyword evidence="1" id="KW-0732">Signal</keyword>
<comment type="caution">
    <text evidence="2">The sequence shown here is derived from an EMBL/GenBank/DDBJ whole genome shotgun (WGS) entry which is preliminary data.</text>
</comment>
<feature type="chain" id="PRO_5044856468" description="Apolipoprotein A-IV" evidence="1">
    <location>
        <begin position="18"/>
        <end position="319"/>
    </location>
</feature>
<gene>
    <name evidence="2" type="ORF">UPYG_G00197830</name>
</gene>
<accession>A0ABD0WMX3</accession>
<evidence type="ECO:0000313" key="2">
    <source>
        <dbReference type="EMBL" id="KAL0973020.1"/>
    </source>
</evidence>
<sequence>MHLKVVVFALSFLTTTAYPLQYVSREAPWTPQDLKNNDVHEKTDIKDVSGDWKTHVKNPHLYTQDSPDPMVSEIRQKLNLESERLRTLLRQELAEIREMLSPYPNHPVSSKSTLASMGDRLAPLTKQIQNGMKDNSQELCGHLKLYLQGLDTAAGQVTARPSLYLEAVHWISKTLDDSSAKMTTVIQDFKTQTSSMVEEFRVTDEGTFWQDVNDRLGHEVHALSLEVQGRVGVLKAKLTSILLAPQPLREEVSTSVEQFCQNASVQDQLFHARIEKHLLGQESQTQSESQSPSPQPLGLLEDFSVKLSSLLQDILHNVQ</sequence>
<organism evidence="2 3">
    <name type="scientific">Umbra pygmaea</name>
    <name type="common">Eastern mudminnow</name>
    <dbReference type="NCBI Taxonomy" id="75934"/>
    <lineage>
        <taxon>Eukaryota</taxon>
        <taxon>Metazoa</taxon>
        <taxon>Chordata</taxon>
        <taxon>Craniata</taxon>
        <taxon>Vertebrata</taxon>
        <taxon>Euteleostomi</taxon>
        <taxon>Actinopterygii</taxon>
        <taxon>Neopterygii</taxon>
        <taxon>Teleostei</taxon>
        <taxon>Protacanthopterygii</taxon>
        <taxon>Esociformes</taxon>
        <taxon>Umbridae</taxon>
        <taxon>Umbra</taxon>
    </lineage>
</organism>
<keyword evidence="3" id="KW-1185">Reference proteome</keyword>
<dbReference type="Gene3D" id="1.20.5.1230">
    <property type="entry name" value="Apolipoprotein A-I"/>
    <property type="match status" value="1"/>
</dbReference>
<reference evidence="2 3" key="1">
    <citation type="submission" date="2024-06" db="EMBL/GenBank/DDBJ databases">
        <authorList>
            <person name="Pan Q."/>
            <person name="Wen M."/>
            <person name="Jouanno E."/>
            <person name="Zahm M."/>
            <person name="Klopp C."/>
            <person name="Cabau C."/>
            <person name="Louis A."/>
            <person name="Berthelot C."/>
            <person name="Parey E."/>
            <person name="Roest Crollius H."/>
            <person name="Montfort J."/>
            <person name="Robinson-Rechavi M."/>
            <person name="Bouchez O."/>
            <person name="Lampietro C."/>
            <person name="Lopez Roques C."/>
            <person name="Donnadieu C."/>
            <person name="Postlethwait J."/>
            <person name="Bobe J."/>
            <person name="Verreycken H."/>
            <person name="Guiguen Y."/>
        </authorList>
    </citation>
    <scope>NUCLEOTIDE SEQUENCE [LARGE SCALE GENOMIC DNA]</scope>
    <source>
        <strain evidence="2">Up_M1</strain>
        <tissue evidence="2">Testis</tissue>
    </source>
</reference>
<feature type="signal peptide" evidence="1">
    <location>
        <begin position="1"/>
        <end position="17"/>
    </location>
</feature>
<dbReference type="AlphaFoldDB" id="A0ABD0WMX3"/>
<dbReference type="EMBL" id="JAGEUA010000006">
    <property type="protein sequence ID" value="KAL0973020.1"/>
    <property type="molecule type" value="Genomic_DNA"/>
</dbReference>